<dbReference type="Gene3D" id="3.40.50.300">
    <property type="entry name" value="P-loop containing nucleotide triphosphate hydrolases"/>
    <property type="match status" value="1"/>
</dbReference>
<dbReference type="AlphaFoldDB" id="A0A8H4QP25"/>
<sequence length="772" mass="87392">MNWINGDGGRQVFVLWLYGSAGSGKTALSQSIAELCEAQGLLAATFFFSKDTGERSNSGQFASTLAYQIALSTPNARPHIEDAIRQDPSLFGKALQTQMRALVTKPVRNAFKGTASQPHTGGLVIIDALDECHDAKAQRYILDIISEEFHPEGPLPLIFLITSRPEESIQARFSTGNLARLSRHLSLENYLESRNDIQTFLEAKFNEIKEQHPLRGYIPPTWPSDETLGEILTRSSGQFVYATTVIDYVSSLYHRPTDRLNIVLGLLNHNGDPPFAELDALYSHILSSVVYLKQALRIVGVILLMSIPLSSENVEELLFLRPGDVQLFLGGMSSLINYRDPHKPISVLHAPLSDFLFDPGHVFVIFSSRRELGVPLLVEYAIYHFDAHFDLASFTNQLYEELLSFDLPSVCRNMPSMEDTWYFVPNLLDCIRNTVIFHDAEDIYQAQRSLLDGYLDTELTKYDTDDRLADLVALLPMYSSPVAVKGLDDISAFKDLLLGLKDGEDLLSVDESSLNLRHMVRRHSQGEPYVELLCTYVQDFKRSGRHFLTGQRYALAARRCLDWIKDYNEIESDEPSDDELALPWIFECIPSLLLRAVVDEDLELALRQLSSPNSISYHFHPKLIQNLEHSSLAYSIETKFKSDYEHMKSHSASFKIVPQGLKLYSVHRLSIPGINPTSGVCPENNLGLENLQDNFCCVFHLIVWYTNHRRRGQLLRDLDGKESLIISVDDPFPEIDNEDLTPSTTMIEEATTVDGLMRVIIYRFWARAMDFK</sequence>
<evidence type="ECO:0000256" key="1">
    <source>
        <dbReference type="ARBA" id="ARBA00022737"/>
    </source>
</evidence>
<reference evidence="3 4" key="1">
    <citation type="submission" date="2019-12" db="EMBL/GenBank/DDBJ databases">
        <authorList>
            <person name="Floudas D."/>
            <person name="Bentzer J."/>
            <person name="Ahren D."/>
            <person name="Johansson T."/>
            <person name="Persson P."/>
            <person name="Tunlid A."/>
        </authorList>
    </citation>
    <scope>NUCLEOTIDE SEQUENCE [LARGE SCALE GENOMIC DNA]</scope>
    <source>
        <strain evidence="3 4">CBS 102.39</strain>
    </source>
</reference>
<evidence type="ECO:0000259" key="2">
    <source>
        <dbReference type="PROSITE" id="PS50837"/>
    </source>
</evidence>
<dbReference type="Pfam" id="PF24883">
    <property type="entry name" value="NPHP3_N"/>
    <property type="match status" value="1"/>
</dbReference>
<dbReference type="PROSITE" id="PS50837">
    <property type="entry name" value="NACHT"/>
    <property type="match status" value="1"/>
</dbReference>
<evidence type="ECO:0000313" key="3">
    <source>
        <dbReference type="EMBL" id="KAF4614286.1"/>
    </source>
</evidence>
<dbReference type="InterPro" id="IPR027417">
    <property type="entry name" value="P-loop_NTPase"/>
</dbReference>
<dbReference type="InterPro" id="IPR056884">
    <property type="entry name" value="NPHP3-like_N"/>
</dbReference>
<protein>
    <recommendedName>
        <fullName evidence="2">NACHT domain-containing protein</fullName>
    </recommendedName>
</protein>
<dbReference type="SUPFAM" id="SSF52540">
    <property type="entry name" value="P-loop containing nucleoside triphosphate hydrolases"/>
    <property type="match status" value="1"/>
</dbReference>
<gene>
    <name evidence="3" type="ORF">D9613_007995</name>
</gene>
<dbReference type="PANTHER" id="PTHR10039">
    <property type="entry name" value="AMELOGENIN"/>
    <property type="match status" value="1"/>
</dbReference>
<accession>A0A8H4QP25</accession>
<proteinExistence type="predicted"/>
<keyword evidence="4" id="KW-1185">Reference proteome</keyword>
<comment type="caution">
    <text evidence="3">The sequence shown here is derived from an EMBL/GenBank/DDBJ whole genome shotgun (WGS) entry which is preliminary data.</text>
</comment>
<dbReference type="PANTHER" id="PTHR10039:SF17">
    <property type="entry name" value="FUNGAL STAND N-TERMINAL GOODBYE DOMAIN-CONTAINING PROTEIN-RELATED"/>
    <property type="match status" value="1"/>
</dbReference>
<dbReference type="Proteomes" id="UP000521872">
    <property type="component" value="Unassembled WGS sequence"/>
</dbReference>
<dbReference type="InterPro" id="IPR007111">
    <property type="entry name" value="NACHT_NTPase"/>
</dbReference>
<dbReference type="EMBL" id="JAACJL010000045">
    <property type="protein sequence ID" value="KAF4614286.1"/>
    <property type="molecule type" value="Genomic_DNA"/>
</dbReference>
<evidence type="ECO:0000313" key="4">
    <source>
        <dbReference type="Proteomes" id="UP000521872"/>
    </source>
</evidence>
<feature type="domain" description="NACHT" evidence="2">
    <location>
        <begin position="13"/>
        <end position="165"/>
    </location>
</feature>
<organism evidence="3 4">
    <name type="scientific">Agrocybe pediades</name>
    <dbReference type="NCBI Taxonomy" id="84607"/>
    <lineage>
        <taxon>Eukaryota</taxon>
        <taxon>Fungi</taxon>
        <taxon>Dikarya</taxon>
        <taxon>Basidiomycota</taxon>
        <taxon>Agaricomycotina</taxon>
        <taxon>Agaricomycetes</taxon>
        <taxon>Agaricomycetidae</taxon>
        <taxon>Agaricales</taxon>
        <taxon>Agaricineae</taxon>
        <taxon>Strophariaceae</taxon>
        <taxon>Agrocybe</taxon>
    </lineage>
</organism>
<keyword evidence="1" id="KW-0677">Repeat</keyword>
<name>A0A8H4QP25_9AGAR</name>